<keyword evidence="2" id="KW-1133">Transmembrane helix</keyword>
<keyword evidence="4" id="KW-1185">Reference proteome</keyword>
<protein>
    <recommendedName>
        <fullName evidence="5">Serine/threonine protein kinase</fullName>
    </recommendedName>
</protein>
<evidence type="ECO:0000256" key="1">
    <source>
        <dbReference type="SAM" id="MobiDB-lite"/>
    </source>
</evidence>
<comment type="caution">
    <text evidence="3">The sequence shown here is derived from an EMBL/GenBank/DDBJ whole genome shotgun (WGS) entry which is preliminary data.</text>
</comment>
<dbReference type="Proteomes" id="UP000645555">
    <property type="component" value="Unassembled WGS sequence"/>
</dbReference>
<evidence type="ECO:0008006" key="5">
    <source>
        <dbReference type="Google" id="ProtNLM"/>
    </source>
</evidence>
<accession>A0A918U5B0</accession>
<organism evidence="3 4">
    <name type="scientific">Streptomyces fructofermentans</name>
    <dbReference type="NCBI Taxonomy" id="152141"/>
    <lineage>
        <taxon>Bacteria</taxon>
        <taxon>Bacillati</taxon>
        <taxon>Actinomycetota</taxon>
        <taxon>Actinomycetes</taxon>
        <taxon>Kitasatosporales</taxon>
        <taxon>Streptomycetaceae</taxon>
        <taxon>Streptomyces</taxon>
    </lineage>
</organism>
<reference evidence="3" key="2">
    <citation type="submission" date="2020-09" db="EMBL/GenBank/DDBJ databases">
        <authorList>
            <person name="Sun Q."/>
            <person name="Ohkuma M."/>
        </authorList>
    </citation>
    <scope>NUCLEOTIDE SEQUENCE</scope>
    <source>
        <strain evidence="3">JCM 4956</strain>
    </source>
</reference>
<reference evidence="3" key="1">
    <citation type="journal article" date="2014" name="Int. J. Syst. Evol. Microbiol.">
        <title>Complete genome sequence of Corynebacterium casei LMG S-19264T (=DSM 44701T), isolated from a smear-ripened cheese.</title>
        <authorList>
            <consortium name="US DOE Joint Genome Institute (JGI-PGF)"/>
            <person name="Walter F."/>
            <person name="Albersmeier A."/>
            <person name="Kalinowski J."/>
            <person name="Ruckert C."/>
        </authorList>
    </citation>
    <scope>NUCLEOTIDE SEQUENCE</scope>
    <source>
        <strain evidence="3">JCM 4956</strain>
    </source>
</reference>
<evidence type="ECO:0000313" key="3">
    <source>
        <dbReference type="EMBL" id="GGX94074.1"/>
    </source>
</evidence>
<feature type="compositionally biased region" description="Polar residues" evidence="1">
    <location>
        <begin position="77"/>
        <end position="86"/>
    </location>
</feature>
<evidence type="ECO:0000313" key="4">
    <source>
        <dbReference type="Proteomes" id="UP000645555"/>
    </source>
</evidence>
<keyword evidence="2" id="KW-0812">Transmembrane</keyword>
<name>A0A918U5B0_9ACTN</name>
<gene>
    <name evidence="3" type="ORF">GCM10010515_71230</name>
</gene>
<keyword evidence="2" id="KW-0472">Membrane</keyword>
<dbReference type="AlphaFoldDB" id="A0A918U5B0"/>
<dbReference type="EMBL" id="BMWD01000040">
    <property type="protein sequence ID" value="GGX94074.1"/>
    <property type="molecule type" value="Genomic_DNA"/>
</dbReference>
<dbReference type="RefSeq" id="WP_190039768.1">
    <property type="nucleotide sequence ID" value="NZ_BMWD01000040.1"/>
</dbReference>
<feature type="region of interest" description="Disordered" evidence="1">
    <location>
        <begin position="77"/>
        <end position="113"/>
    </location>
</feature>
<sequence length="301" mass="31190">MSRPSLLRRAAAATLGTSRTRTRAPALTAAVELSLARRAAAAVIGIRSYQPVGRPAAAGQASNSPAAARVWEIVRSNDLTRPSTGRAQAPQPEKDTATVHRPPDHNGPSRQSLPNRAAVIFDPASLVVIGGSGTHTHQSRRRPQHTLALAAVATAIAIVFTVFGYQLRPLVQPSRSVGSAPVESGDVPEAYLGSWTATLANAGSENTRSLVIKQGSIGDDILILVADGPTGEDTYHCVFTAALTAAPSNGTRLELGPSTLTSGTPAASCSPGTASTLTLKSDGTLHRSLSRGQTVTYTRTP</sequence>
<evidence type="ECO:0000256" key="2">
    <source>
        <dbReference type="SAM" id="Phobius"/>
    </source>
</evidence>
<feature type="transmembrane region" description="Helical" evidence="2">
    <location>
        <begin position="147"/>
        <end position="167"/>
    </location>
</feature>
<feature type="compositionally biased region" description="Basic and acidic residues" evidence="1">
    <location>
        <begin position="92"/>
        <end position="104"/>
    </location>
</feature>
<proteinExistence type="predicted"/>